<keyword evidence="3" id="KW-1185">Reference proteome</keyword>
<dbReference type="Proteomes" id="UP000196878">
    <property type="component" value="Unassembled WGS sequence"/>
</dbReference>
<dbReference type="EMBL" id="NIPW01000025">
    <property type="protein sequence ID" value="OWJ76898.1"/>
    <property type="molecule type" value="Genomic_DNA"/>
</dbReference>
<proteinExistence type="predicted"/>
<dbReference type="GO" id="GO:0050135">
    <property type="term" value="F:NADP+ nucleosidase activity"/>
    <property type="evidence" value="ECO:0007669"/>
    <property type="project" value="InterPro"/>
</dbReference>
<feature type="domain" description="CD-NTase-associated protein 12/Pycsar effector protein TIR" evidence="1">
    <location>
        <begin position="26"/>
        <end position="146"/>
    </location>
</feature>
<evidence type="ECO:0000313" key="2">
    <source>
        <dbReference type="EMBL" id="OWJ76898.1"/>
    </source>
</evidence>
<gene>
    <name evidence="2" type="ORF">CDV49_13465</name>
</gene>
<evidence type="ECO:0000313" key="3">
    <source>
        <dbReference type="Proteomes" id="UP000196878"/>
    </source>
</evidence>
<dbReference type="Pfam" id="PF10137">
    <property type="entry name" value="CAP12-PCTIR_TIR"/>
    <property type="match status" value="1"/>
</dbReference>
<dbReference type="AlphaFoldDB" id="A0A212A9W7"/>
<organism evidence="2 3">
    <name type="scientific">Haematobacter genomosp. 1</name>
    <dbReference type="NCBI Taxonomy" id="366618"/>
    <lineage>
        <taxon>Bacteria</taxon>
        <taxon>Pseudomonadati</taxon>
        <taxon>Pseudomonadota</taxon>
        <taxon>Alphaproteobacteria</taxon>
        <taxon>Rhodobacterales</taxon>
        <taxon>Paracoccaceae</taxon>
        <taxon>Haematobacter</taxon>
    </lineage>
</organism>
<accession>A0A212A9W7</accession>
<evidence type="ECO:0000259" key="1">
    <source>
        <dbReference type="Pfam" id="PF10137"/>
    </source>
</evidence>
<sequence>MKAKLERLCDGGVMAPVAKPERTAHIFIVHGHDEPARNDLELVLRRLGLDPFILQNEGGGGLTLVEALERSIYEQSAFGIVLMTPDDYGYRRDQTEADRRPRTRQNVILEMGMVMASLGRQRMAILKKGNLEIPSDADGIIRLEFNERVQEIVPALVQRLEQAGIQIDHTKIAAAAR</sequence>
<dbReference type="OrthoDB" id="5497289at2"/>
<protein>
    <recommendedName>
        <fullName evidence="1">CD-NTase-associated protein 12/Pycsar effector protein TIR domain-containing protein</fullName>
    </recommendedName>
</protein>
<dbReference type="InterPro" id="IPR019302">
    <property type="entry name" value="CAP12/PCTIR_TIR_dom"/>
</dbReference>
<comment type="caution">
    <text evidence="2">The sequence shown here is derived from an EMBL/GenBank/DDBJ whole genome shotgun (WGS) entry which is preliminary data.</text>
</comment>
<name>A0A212A9W7_9RHOB</name>
<reference evidence="2 3" key="1">
    <citation type="submission" date="2016-12" db="EMBL/GenBank/DDBJ databases">
        <title>Comparison of Traditional DNA-DNA Hybridization with In Silico Genomic Analysis.</title>
        <authorList>
            <person name="Nicholson A.C."/>
            <person name="Humrighouse B.W."/>
            <person name="Graziano J."/>
            <person name="Lasker B."/>
            <person name="Whitney A.M."/>
            <person name="Mcquiston J.R."/>
        </authorList>
    </citation>
    <scope>NUCLEOTIDE SEQUENCE [LARGE SCALE GENOMIC DNA]</scope>
    <source>
        <strain evidence="2 3">H2240</strain>
    </source>
</reference>